<organism evidence="2 3">
    <name type="scientific">Linum trigynum</name>
    <dbReference type="NCBI Taxonomy" id="586398"/>
    <lineage>
        <taxon>Eukaryota</taxon>
        <taxon>Viridiplantae</taxon>
        <taxon>Streptophyta</taxon>
        <taxon>Embryophyta</taxon>
        <taxon>Tracheophyta</taxon>
        <taxon>Spermatophyta</taxon>
        <taxon>Magnoliopsida</taxon>
        <taxon>eudicotyledons</taxon>
        <taxon>Gunneridae</taxon>
        <taxon>Pentapetalae</taxon>
        <taxon>rosids</taxon>
        <taxon>fabids</taxon>
        <taxon>Malpighiales</taxon>
        <taxon>Linaceae</taxon>
        <taxon>Linum</taxon>
    </lineage>
</organism>
<accession>A0AAV2DVH6</accession>
<evidence type="ECO:0000313" key="3">
    <source>
        <dbReference type="Proteomes" id="UP001497516"/>
    </source>
</evidence>
<keyword evidence="3" id="KW-1185">Reference proteome</keyword>
<sequence>MFYANMKPCFHISPPCFTTIVYNYLITINVELLSLLLGIPISGAEVMNESEFHSVEFNEGDALRMYTCDTGCYYPSEFHSGRLPDDLKVLHFYITRLFLPRSFGLNTIYPSDLWILASAKENRVISYPHLMFDHMLNYHTDNYEAELPFAPQITQIRLALGIDLRFKVARVDMLSSLRAQFILCKVDASVGRRRPLVNAPGGETAAHAFPSYEDGLSLAELGGDEAVEEPEIEDLVGAEEASSSSNNMMMEDEDAISDYVPSPKFSF</sequence>
<protein>
    <submittedName>
        <fullName evidence="2">Uncharacterized protein</fullName>
    </submittedName>
</protein>
<feature type="compositionally biased region" description="Low complexity" evidence="1">
    <location>
        <begin position="238"/>
        <end position="249"/>
    </location>
</feature>
<proteinExistence type="predicted"/>
<evidence type="ECO:0000313" key="2">
    <source>
        <dbReference type="EMBL" id="CAL1377489.1"/>
    </source>
</evidence>
<reference evidence="2 3" key="1">
    <citation type="submission" date="2024-04" db="EMBL/GenBank/DDBJ databases">
        <authorList>
            <person name="Fracassetti M."/>
        </authorList>
    </citation>
    <scope>NUCLEOTIDE SEQUENCE [LARGE SCALE GENOMIC DNA]</scope>
</reference>
<evidence type="ECO:0000256" key="1">
    <source>
        <dbReference type="SAM" id="MobiDB-lite"/>
    </source>
</evidence>
<name>A0AAV2DVH6_9ROSI</name>
<dbReference type="Proteomes" id="UP001497516">
    <property type="component" value="Chromosome 3"/>
</dbReference>
<gene>
    <name evidence="2" type="ORF">LTRI10_LOCUS19138</name>
</gene>
<dbReference type="AlphaFoldDB" id="A0AAV2DVH6"/>
<dbReference type="EMBL" id="OZ034816">
    <property type="protein sequence ID" value="CAL1377489.1"/>
    <property type="molecule type" value="Genomic_DNA"/>
</dbReference>
<feature type="region of interest" description="Disordered" evidence="1">
    <location>
        <begin position="237"/>
        <end position="267"/>
    </location>
</feature>